<dbReference type="Proteomes" id="UP000052022">
    <property type="component" value="Unassembled WGS sequence"/>
</dbReference>
<gene>
    <name evidence="1" type="ORF">TRM7557_01832</name>
</gene>
<sequence length="195" mass="20633">MPFETSAPILERFAPTEEAQEVISAEMTPAETVAALLKEELLSDLANFFAHGMPPREGVCWAVAVHRDVAKALGRKIVPDVAAILALAENWVRDPQEGRRVQLMQAGETRNSSDPVSWLCNAVAWNGSGSMGPVDGPVVLPPKGLHASALLGAVALLVGDTKDGFQVVLNSAYQRGLEVAEGGWPLADLAQSDGV</sequence>
<dbReference type="EMBL" id="CYSD01000031">
    <property type="protein sequence ID" value="CUH78344.1"/>
    <property type="molecule type" value="Genomic_DNA"/>
</dbReference>
<reference evidence="1 2" key="1">
    <citation type="submission" date="2015-09" db="EMBL/GenBank/DDBJ databases">
        <authorList>
            <consortium name="Swine Surveillance"/>
        </authorList>
    </citation>
    <scope>NUCLEOTIDE SEQUENCE [LARGE SCALE GENOMIC DNA]</scope>
    <source>
        <strain evidence="1 2">CECT 7557</strain>
    </source>
</reference>
<accession>A0A0P1GA72</accession>
<dbReference type="STRING" id="928856.SAMN04488049_1084"/>
<protein>
    <submittedName>
        <fullName evidence="1">Uncharacterized protein</fullName>
    </submittedName>
</protein>
<keyword evidence="2" id="KW-1185">Reference proteome</keyword>
<dbReference type="InterPro" id="IPR053855">
    <property type="entry name" value="DUF6931"/>
</dbReference>
<dbReference type="Pfam" id="PF22011">
    <property type="entry name" value="DUF6931"/>
    <property type="match status" value="1"/>
</dbReference>
<name>A0A0P1GA72_9RHOB</name>
<dbReference type="RefSeq" id="WP_058289909.1">
    <property type="nucleotide sequence ID" value="NZ_CYSD01000031.1"/>
</dbReference>
<organism evidence="1 2">
    <name type="scientific">Tritonibacter multivorans</name>
    <dbReference type="NCBI Taxonomy" id="928856"/>
    <lineage>
        <taxon>Bacteria</taxon>
        <taxon>Pseudomonadati</taxon>
        <taxon>Pseudomonadota</taxon>
        <taxon>Alphaproteobacteria</taxon>
        <taxon>Rhodobacterales</taxon>
        <taxon>Paracoccaceae</taxon>
        <taxon>Tritonibacter</taxon>
    </lineage>
</organism>
<dbReference type="AlphaFoldDB" id="A0A0P1GA72"/>
<dbReference type="OrthoDB" id="5572566at2"/>
<proteinExistence type="predicted"/>
<evidence type="ECO:0000313" key="1">
    <source>
        <dbReference type="EMBL" id="CUH78344.1"/>
    </source>
</evidence>
<evidence type="ECO:0000313" key="2">
    <source>
        <dbReference type="Proteomes" id="UP000052022"/>
    </source>
</evidence>